<feature type="domain" description="EF-hand" evidence="4">
    <location>
        <begin position="162"/>
        <end position="197"/>
    </location>
</feature>
<dbReference type="InterPro" id="IPR011992">
    <property type="entry name" value="EF-hand-dom_pair"/>
</dbReference>
<dbReference type="PANTHER" id="PTHR23048:SF0">
    <property type="entry name" value="CALMODULIN LIKE 3"/>
    <property type="match status" value="1"/>
</dbReference>
<dbReference type="Gene3D" id="1.10.238.10">
    <property type="entry name" value="EF-hand"/>
    <property type="match status" value="1"/>
</dbReference>
<dbReference type="InterPro" id="IPR018247">
    <property type="entry name" value="EF_Hand_1_Ca_BS"/>
</dbReference>
<dbReference type="AlphaFoldDB" id="A0A0S4JLG2"/>
<evidence type="ECO:0000256" key="3">
    <source>
        <dbReference type="SAM" id="MobiDB-lite"/>
    </source>
</evidence>
<protein>
    <submittedName>
        <fullName evidence="5">Calmodulin-like protein, putative</fullName>
    </submittedName>
</protein>
<dbReference type="SMART" id="SM00054">
    <property type="entry name" value="EFh"/>
    <property type="match status" value="2"/>
</dbReference>
<dbReference type="VEuPathDB" id="TriTrypDB:BSAL_36885"/>
<dbReference type="CDD" id="cd00051">
    <property type="entry name" value="EFh"/>
    <property type="match status" value="1"/>
</dbReference>
<dbReference type="GO" id="GO:0016460">
    <property type="term" value="C:myosin II complex"/>
    <property type="evidence" value="ECO:0007669"/>
    <property type="project" value="TreeGrafter"/>
</dbReference>
<dbReference type="PROSITE" id="PS50222">
    <property type="entry name" value="EF_HAND_2"/>
    <property type="match status" value="2"/>
</dbReference>
<evidence type="ECO:0000313" key="5">
    <source>
        <dbReference type="EMBL" id="CUG92360.1"/>
    </source>
</evidence>
<evidence type="ECO:0000256" key="2">
    <source>
        <dbReference type="ARBA" id="ARBA00022837"/>
    </source>
</evidence>
<feature type="region of interest" description="Disordered" evidence="3">
    <location>
        <begin position="1"/>
        <end position="55"/>
    </location>
</feature>
<evidence type="ECO:0000256" key="1">
    <source>
        <dbReference type="ARBA" id="ARBA00022737"/>
    </source>
</evidence>
<evidence type="ECO:0000259" key="4">
    <source>
        <dbReference type="PROSITE" id="PS50222"/>
    </source>
</evidence>
<dbReference type="EMBL" id="CYKH01002037">
    <property type="protein sequence ID" value="CUG92360.1"/>
    <property type="molecule type" value="Genomic_DNA"/>
</dbReference>
<proteinExistence type="predicted"/>
<gene>
    <name evidence="5" type="ORF">BSAL_36885</name>
</gene>
<sequence length="232" mass="25923">MVAYDAPVHSSPESSSGSSPSSPQEPSIPTPRTEDDDDNEILRREEASAQAAKADPRLQEALRLVRKLSSAKLKEQCLVTEWSAARTDIEKEILLEAVADPLFWSEVKEMTIADVDAVPDEEDDVDTESRLYQMFKCFDRDGTGTIGANELHQMLLYMGISVSEEEVETMIKQVDSDSDGRLVQAEFMLIMKRAQAGQLSIAAPTRQTIRRASFRVTQNRPVFSRSELLLND</sequence>
<dbReference type="PROSITE" id="PS00018">
    <property type="entry name" value="EF_HAND_1"/>
    <property type="match status" value="1"/>
</dbReference>
<dbReference type="OrthoDB" id="26525at2759"/>
<keyword evidence="6" id="KW-1185">Reference proteome</keyword>
<dbReference type="PANTHER" id="PTHR23048">
    <property type="entry name" value="MYOSIN LIGHT CHAIN 1, 3"/>
    <property type="match status" value="1"/>
</dbReference>
<name>A0A0S4JLG2_BODSA</name>
<accession>A0A0S4JLG2</accession>
<dbReference type="GO" id="GO:0005509">
    <property type="term" value="F:calcium ion binding"/>
    <property type="evidence" value="ECO:0007669"/>
    <property type="project" value="InterPro"/>
</dbReference>
<feature type="domain" description="EF-hand" evidence="4">
    <location>
        <begin position="126"/>
        <end position="161"/>
    </location>
</feature>
<dbReference type="SUPFAM" id="SSF47473">
    <property type="entry name" value="EF-hand"/>
    <property type="match status" value="1"/>
</dbReference>
<organism evidence="5 6">
    <name type="scientific">Bodo saltans</name>
    <name type="common">Flagellated protozoan</name>
    <dbReference type="NCBI Taxonomy" id="75058"/>
    <lineage>
        <taxon>Eukaryota</taxon>
        <taxon>Discoba</taxon>
        <taxon>Euglenozoa</taxon>
        <taxon>Kinetoplastea</taxon>
        <taxon>Metakinetoplastina</taxon>
        <taxon>Eubodonida</taxon>
        <taxon>Bodonidae</taxon>
        <taxon>Bodo</taxon>
    </lineage>
</organism>
<dbReference type="InterPro" id="IPR050230">
    <property type="entry name" value="CALM/Myosin/TropC-like"/>
</dbReference>
<dbReference type="InterPro" id="IPR002048">
    <property type="entry name" value="EF_hand_dom"/>
</dbReference>
<dbReference type="FunFam" id="1.10.238.10:FF:000003">
    <property type="entry name" value="Calmodulin A"/>
    <property type="match status" value="1"/>
</dbReference>
<keyword evidence="2" id="KW-0106">Calcium</keyword>
<reference evidence="6" key="1">
    <citation type="submission" date="2015-09" db="EMBL/GenBank/DDBJ databases">
        <authorList>
            <consortium name="Pathogen Informatics"/>
        </authorList>
    </citation>
    <scope>NUCLEOTIDE SEQUENCE [LARGE SCALE GENOMIC DNA]</scope>
    <source>
        <strain evidence="6">Lake Konstanz</strain>
    </source>
</reference>
<dbReference type="Pfam" id="PF13499">
    <property type="entry name" value="EF-hand_7"/>
    <property type="match status" value="1"/>
</dbReference>
<feature type="compositionally biased region" description="Low complexity" evidence="3">
    <location>
        <begin position="10"/>
        <end position="31"/>
    </location>
</feature>
<dbReference type="Proteomes" id="UP000051952">
    <property type="component" value="Unassembled WGS sequence"/>
</dbReference>
<keyword evidence="1" id="KW-0677">Repeat</keyword>
<evidence type="ECO:0000313" key="6">
    <source>
        <dbReference type="Proteomes" id="UP000051952"/>
    </source>
</evidence>